<dbReference type="InterPro" id="IPR029787">
    <property type="entry name" value="Nucleotide_cyclase"/>
</dbReference>
<dbReference type="InterPro" id="IPR050469">
    <property type="entry name" value="Diguanylate_Cyclase"/>
</dbReference>
<dbReference type="Proteomes" id="UP000011728">
    <property type="component" value="Chromosome"/>
</dbReference>
<dbReference type="GO" id="GO:1902201">
    <property type="term" value="P:negative regulation of bacterial-type flagellum-dependent cell motility"/>
    <property type="evidence" value="ECO:0007669"/>
    <property type="project" value="TreeGrafter"/>
</dbReference>
<organism evidence="8 9">
    <name type="scientific">Clostridium saccharoperbutylacetonicum N1-4(HMT)</name>
    <dbReference type="NCBI Taxonomy" id="931276"/>
    <lineage>
        <taxon>Bacteria</taxon>
        <taxon>Bacillati</taxon>
        <taxon>Bacillota</taxon>
        <taxon>Clostridia</taxon>
        <taxon>Eubacteriales</taxon>
        <taxon>Clostridiaceae</taxon>
        <taxon>Clostridium</taxon>
    </lineage>
</organism>
<dbReference type="GO" id="GO:0052621">
    <property type="term" value="F:diguanylate cyclase activity"/>
    <property type="evidence" value="ECO:0007669"/>
    <property type="project" value="TreeGrafter"/>
</dbReference>
<dbReference type="GO" id="GO:0043709">
    <property type="term" value="P:cell adhesion involved in single-species biofilm formation"/>
    <property type="evidence" value="ECO:0007669"/>
    <property type="project" value="TreeGrafter"/>
</dbReference>
<protein>
    <submittedName>
        <fullName evidence="8">Diguanylate cyclase</fullName>
    </submittedName>
</protein>
<dbReference type="Pfam" id="PF00990">
    <property type="entry name" value="GGDEF"/>
    <property type="match status" value="1"/>
</dbReference>
<reference evidence="8 9" key="1">
    <citation type="submission" date="2013-02" db="EMBL/GenBank/DDBJ databases">
        <title>Genome sequence of Clostridium saccharoperbutylacetonicum N1-4(HMT).</title>
        <authorList>
            <person name="Poehlein A."/>
            <person name="Daniel R."/>
        </authorList>
    </citation>
    <scope>NUCLEOTIDE SEQUENCE [LARGE SCALE GENOMIC DNA]</scope>
    <source>
        <strain evidence="9">N1-4(HMT)</strain>
    </source>
</reference>
<accession>M1MCE4</accession>
<dbReference type="GO" id="GO:0000155">
    <property type="term" value="F:phosphorelay sensor kinase activity"/>
    <property type="evidence" value="ECO:0007669"/>
    <property type="project" value="InterPro"/>
</dbReference>
<dbReference type="KEGG" id="csr:Cspa_c18190"/>
<evidence type="ECO:0000256" key="4">
    <source>
        <dbReference type="ARBA" id="ARBA00022989"/>
    </source>
</evidence>
<keyword evidence="4 6" id="KW-1133">Transmembrane helix</keyword>
<dbReference type="CDD" id="cd01949">
    <property type="entry name" value="GGDEF"/>
    <property type="match status" value="1"/>
</dbReference>
<dbReference type="STRING" id="36745.CLSAP_17390"/>
<dbReference type="InterPro" id="IPR043128">
    <property type="entry name" value="Rev_trsase/Diguanyl_cyclase"/>
</dbReference>
<evidence type="ECO:0000313" key="9">
    <source>
        <dbReference type="Proteomes" id="UP000011728"/>
    </source>
</evidence>
<feature type="transmembrane region" description="Helical" evidence="6">
    <location>
        <begin position="158"/>
        <end position="178"/>
    </location>
</feature>
<feature type="transmembrane region" description="Helical" evidence="6">
    <location>
        <begin position="71"/>
        <end position="97"/>
    </location>
</feature>
<feature type="transmembrane region" description="Helical" evidence="6">
    <location>
        <begin position="41"/>
        <end position="59"/>
    </location>
</feature>
<feature type="transmembrane region" description="Helical" evidence="6">
    <location>
        <begin position="131"/>
        <end position="152"/>
    </location>
</feature>
<keyword evidence="5 6" id="KW-0472">Membrane</keyword>
<dbReference type="SMART" id="SM00267">
    <property type="entry name" value="GGDEF"/>
    <property type="match status" value="1"/>
</dbReference>
<evidence type="ECO:0000256" key="2">
    <source>
        <dbReference type="ARBA" id="ARBA00022475"/>
    </source>
</evidence>
<dbReference type="eggNOG" id="COG3706">
    <property type="taxonomic scope" value="Bacteria"/>
</dbReference>
<dbReference type="RefSeq" id="WP_015391910.1">
    <property type="nucleotide sequence ID" value="NC_020291.1"/>
</dbReference>
<dbReference type="EMBL" id="CP004121">
    <property type="protein sequence ID" value="AGF55589.1"/>
    <property type="molecule type" value="Genomic_DNA"/>
</dbReference>
<evidence type="ECO:0000256" key="5">
    <source>
        <dbReference type="ARBA" id="ARBA00023136"/>
    </source>
</evidence>
<dbReference type="FunFam" id="3.30.70.270:FF:000001">
    <property type="entry name" value="Diguanylate cyclase domain protein"/>
    <property type="match status" value="1"/>
</dbReference>
<dbReference type="GO" id="GO:0005886">
    <property type="term" value="C:plasma membrane"/>
    <property type="evidence" value="ECO:0007669"/>
    <property type="project" value="UniProtKB-SubCell"/>
</dbReference>
<dbReference type="PROSITE" id="PS50887">
    <property type="entry name" value="GGDEF"/>
    <property type="match status" value="1"/>
</dbReference>
<dbReference type="GO" id="GO:0071555">
    <property type="term" value="P:cell wall organization"/>
    <property type="evidence" value="ECO:0007669"/>
    <property type="project" value="InterPro"/>
</dbReference>
<dbReference type="PATRIC" id="fig|931276.5.peg.1801"/>
<feature type="transmembrane region" description="Helical" evidence="6">
    <location>
        <begin position="103"/>
        <end position="124"/>
    </location>
</feature>
<dbReference type="AlphaFoldDB" id="M1MCE4"/>
<dbReference type="Pfam" id="PF07694">
    <property type="entry name" value="5TM-5TMR_LYT"/>
    <property type="match status" value="1"/>
</dbReference>
<dbReference type="PANTHER" id="PTHR45138:SF9">
    <property type="entry name" value="DIGUANYLATE CYCLASE DGCM-RELATED"/>
    <property type="match status" value="1"/>
</dbReference>
<proteinExistence type="predicted"/>
<comment type="subcellular location">
    <subcellularLocation>
        <location evidence="1">Cell membrane</location>
        <topology evidence="1">Multi-pass membrane protein</topology>
    </subcellularLocation>
</comment>
<evidence type="ECO:0000259" key="7">
    <source>
        <dbReference type="PROSITE" id="PS50887"/>
    </source>
</evidence>
<dbReference type="InterPro" id="IPR000160">
    <property type="entry name" value="GGDEF_dom"/>
</dbReference>
<dbReference type="OrthoDB" id="9805474at2"/>
<dbReference type="HOGENOM" id="CLU_000445_11_1_9"/>
<dbReference type="InterPro" id="IPR011620">
    <property type="entry name" value="Sig_transdc_His_kinase_LytS_TM"/>
</dbReference>
<name>M1MCE4_9CLOT</name>
<sequence length="368" mass="41552">MFLSFFQNACILIASMSIVQHFLKDKKISLDMSLKSKFLWGFYNGILGIILMINSVPITSETFIDFRYIPILFSALYSGFLSSIVSSILIGIFRFLILGISNISLVGLIIALLMGVGFGIISLLKLSKKNQYIYCMLFFIIVSIASSFVVSVPQNSTGVFQTVILYYPGYLIVSYLSIKYVDHILEVIKIYQRLKNEAAKDYLTGLNNVRQFDDRFNSISQMAIRKGEELSLLFIDIDFFKKINDTYGHNAGDTILKSLAPILINTCRTYDVVSRMGGEEFSVILLDCSESKAVKIAERLRKNVEENDFYISDNEAIKITISIGIASYPKLTSQIDNLLENADIALYEAKNSGRNKVVLFNHENNNNF</sequence>
<dbReference type="Gene3D" id="3.30.70.270">
    <property type="match status" value="1"/>
</dbReference>
<evidence type="ECO:0000256" key="3">
    <source>
        <dbReference type="ARBA" id="ARBA00022692"/>
    </source>
</evidence>
<gene>
    <name evidence="8" type="ORF">Cspa_c18190</name>
</gene>
<evidence type="ECO:0000313" key="8">
    <source>
        <dbReference type="EMBL" id="AGF55589.1"/>
    </source>
</evidence>
<evidence type="ECO:0000256" key="1">
    <source>
        <dbReference type="ARBA" id="ARBA00004651"/>
    </source>
</evidence>
<dbReference type="PANTHER" id="PTHR45138">
    <property type="entry name" value="REGULATORY COMPONENTS OF SENSORY TRANSDUCTION SYSTEM"/>
    <property type="match status" value="1"/>
</dbReference>
<keyword evidence="3 6" id="KW-0812">Transmembrane</keyword>
<feature type="domain" description="GGDEF" evidence="7">
    <location>
        <begin position="228"/>
        <end position="362"/>
    </location>
</feature>
<keyword evidence="2" id="KW-1003">Cell membrane</keyword>
<dbReference type="SUPFAM" id="SSF55073">
    <property type="entry name" value="Nucleotide cyclase"/>
    <property type="match status" value="1"/>
</dbReference>
<dbReference type="NCBIfam" id="TIGR00254">
    <property type="entry name" value="GGDEF"/>
    <property type="match status" value="1"/>
</dbReference>
<evidence type="ECO:0000256" key="6">
    <source>
        <dbReference type="SAM" id="Phobius"/>
    </source>
</evidence>
<keyword evidence="9" id="KW-1185">Reference proteome</keyword>